<name>A0A2P5XIS1_GOSBA</name>
<evidence type="ECO:0000256" key="1">
    <source>
        <dbReference type="SAM" id="MobiDB-lite"/>
    </source>
</evidence>
<feature type="compositionally biased region" description="Acidic residues" evidence="1">
    <location>
        <begin position="39"/>
        <end position="65"/>
    </location>
</feature>
<feature type="region of interest" description="Disordered" evidence="1">
    <location>
        <begin position="30"/>
        <end position="65"/>
    </location>
</feature>
<dbReference type="EMBL" id="KZ664789">
    <property type="protein sequence ID" value="PPS03223.1"/>
    <property type="molecule type" value="Genomic_DNA"/>
</dbReference>
<evidence type="ECO:0000313" key="2">
    <source>
        <dbReference type="EMBL" id="PPS03223.1"/>
    </source>
</evidence>
<gene>
    <name evidence="2" type="ORF">GOBAR_AA17438</name>
</gene>
<accession>A0A2P5XIS1</accession>
<proteinExistence type="predicted"/>
<sequence>MVAPISYIDSKSTIHGIDINLNVAPNIDMVSNDGYDSSDPCDQEVDNDSDPNVDEVPDDIDNEDVNDDEYINVSAVGN</sequence>
<protein>
    <submittedName>
        <fullName evidence="2">Uncharacterized protein</fullName>
    </submittedName>
</protein>
<dbReference type="Proteomes" id="UP000239757">
    <property type="component" value="Unassembled WGS sequence"/>
</dbReference>
<dbReference type="AlphaFoldDB" id="A0A2P5XIS1"/>
<evidence type="ECO:0000313" key="3">
    <source>
        <dbReference type="Proteomes" id="UP000239757"/>
    </source>
</evidence>
<organism evidence="2 3">
    <name type="scientific">Gossypium barbadense</name>
    <name type="common">Sea Island cotton</name>
    <name type="synonym">Hibiscus barbadensis</name>
    <dbReference type="NCBI Taxonomy" id="3634"/>
    <lineage>
        <taxon>Eukaryota</taxon>
        <taxon>Viridiplantae</taxon>
        <taxon>Streptophyta</taxon>
        <taxon>Embryophyta</taxon>
        <taxon>Tracheophyta</taxon>
        <taxon>Spermatophyta</taxon>
        <taxon>Magnoliopsida</taxon>
        <taxon>eudicotyledons</taxon>
        <taxon>Gunneridae</taxon>
        <taxon>Pentapetalae</taxon>
        <taxon>rosids</taxon>
        <taxon>malvids</taxon>
        <taxon>Malvales</taxon>
        <taxon>Malvaceae</taxon>
        <taxon>Malvoideae</taxon>
        <taxon>Gossypium</taxon>
    </lineage>
</organism>
<reference evidence="2 3" key="1">
    <citation type="submission" date="2015-01" db="EMBL/GenBank/DDBJ databases">
        <title>Genome of allotetraploid Gossypium barbadense reveals genomic plasticity and fiber elongation in cotton evolution.</title>
        <authorList>
            <person name="Chen X."/>
            <person name="Liu X."/>
            <person name="Zhao B."/>
            <person name="Zheng H."/>
            <person name="Hu Y."/>
            <person name="Lu G."/>
            <person name="Yang C."/>
            <person name="Chen J."/>
            <person name="Shan C."/>
            <person name="Zhang L."/>
            <person name="Zhou Y."/>
            <person name="Wang L."/>
            <person name="Guo W."/>
            <person name="Bai Y."/>
            <person name="Ruan J."/>
            <person name="Shangguan X."/>
            <person name="Mao Y."/>
            <person name="Jiang J."/>
            <person name="Zhu Y."/>
            <person name="Lei J."/>
            <person name="Kang H."/>
            <person name="Chen S."/>
            <person name="He X."/>
            <person name="Wang R."/>
            <person name="Wang Y."/>
            <person name="Chen J."/>
            <person name="Wang L."/>
            <person name="Yu S."/>
            <person name="Wang B."/>
            <person name="Wei J."/>
            <person name="Song S."/>
            <person name="Lu X."/>
            <person name="Gao Z."/>
            <person name="Gu W."/>
            <person name="Deng X."/>
            <person name="Ma D."/>
            <person name="Wang S."/>
            <person name="Liang W."/>
            <person name="Fang L."/>
            <person name="Cai C."/>
            <person name="Zhu X."/>
            <person name="Zhou B."/>
            <person name="Zhang Y."/>
            <person name="Chen Z."/>
            <person name="Xu S."/>
            <person name="Zhu R."/>
            <person name="Wang S."/>
            <person name="Zhang T."/>
            <person name="Zhao G."/>
        </authorList>
    </citation>
    <scope>NUCLEOTIDE SEQUENCE [LARGE SCALE GENOMIC DNA]</scope>
    <source>
        <strain evidence="3">cv. Xinhai21</strain>
        <tissue evidence="2">Leaf</tissue>
    </source>
</reference>